<evidence type="ECO:0000313" key="5">
    <source>
        <dbReference type="EMBL" id="BBH92427.1"/>
    </source>
</evidence>
<dbReference type="AlphaFoldDB" id="A0A455SVN0"/>
<dbReference type="Gene3D" id="3.30.390.50">
    <property type="entry name" value="CO dehydrogenase flavoprotein, C-terminal domain"/>
    <property type="match status" value="1"/>
</dbReference>
<name>A0A455SVN0_9CHLR</name>
<dbReference type="InterPro" id="IPR016167">
    <property type="entry name" value="FAD-bd_PCMH_sub1"/>
</dbReference>
<sequence>MIPGPFDYQVAGSVAEAIALLDQHGADAKVLAGGHSLIPLLRFRLASPAVLVDINRLRDLEYIQEADGILHIGALTREVDLETSDLIRRRYPILADTARVIADPVVRNWATVGGNLAHADPANDHPATMLALGAQLVATGPAGERLIAIEDFFTDSSFETSLQPNELLTEIRIPAPGERSGGAYLKLERKVGDYAIAGVAAYITLDDSGHVTYAGLGLTNVGPTPIKARAAEQLLLGSTLDEAVIAQAARQAAAEAQPVSDLRGPADYKRAMVETLTIRALRQARHRATGGASQ</sequence>
<dbReference type="InterPro" id="IPR002346">
    <property type="entry name" value="Mopterin_DH_FAD-bd"/>
</dbReference>
<reference evidence="5" key="1">
    <citation type="submission" date="2018-12" db="EMBL/GenBank/DDBJ databases">
        <title>Novel natural products biosynthetic potential of the class Ktedonobacteria.</title>
        <authorList>
            <person name="Zheng Y."/>
            <person name="Saitou A."/>
            <person name="Wang C.M."/>
            <person name="Toyoda A."/>
            <person name="Minakuchi Y."/>
            <person name="Sekiguchi Y."/>
            <person name="Ueda K."/>
            <person name="Takano H."/>
            <person name="Sakai Y."/>
            <person name="Yokota A."/>
            <person name="Yabe S."/>
        </authorList>
    </citation>
    <scope>NUCLEOTIDE SEQUENCE</scope>
    <source>
        <strain evidence="5">A3-2</strain>
    </source>
</reference>
<dbReference type="InterPro" id="IPR005107">
    <property type="entry name" value="CO_DH_flav_C"/>
</dbReference>
<dbReference type="SUPFAM" id="SSF56176">
    <property type="entry name" value="FAD-binding/transporter-associated domain-like"/>
    <property type="match status" value="1"/>
</dbReference>
<dbReference type="Gene3D" id="3.30.43.10">
    <property type="entry name" value="Uridine Diphospho-n-acetylenolpyruvylglucosamine Reductase, domain 2"/>
    <property type="match status" value="1"/>
</dbReference>
<dbReference type="PANTHER" id="PTHR42659">
    <property type="entry name" value="XANTHINE DEHYDROGENASE SUBUNIT C-RELATED"/>
    <property type="match status" value="1"/>
</dbReference>
<dbReference type="PROSITE" id="PS51387">
    <property type="entry name" value="FAD_PCMH"/>
    <property type="match status" value="1"/>
</dbReference>
<dbReference type="InterPro" id="IPR036318">
    <property type="entry name" value="FAD-bd_PCMH-like_sf"/>
</dbReference>
<dbReference type="Pfam" id="PF03450">
    <property type="entry name" value="CO_deh_flav_C"/>
    <property type="match status" value="1"/>
</dbReference>
<keyword evidence="1" id="KW-0285">Flavoprotein</keyword>
<proteinExistence type="predicted"/>
<keyword evidence="2" id="KW-0274">FAD</keyword>
<organism evidence="5">
    <name type="scientific">Thermogemmatispora argillosa</name>
    <dbReference type="NCBI Taxonomy" id="2045280"/>
    <lineage>
        <taxon>Bacteria</taxon>
        <taxon>Bacillati</taxon>
        <taxon>Chloroflexota</taxon>
        <taxon>Ktedonobacteria</taxon>
        <taxon>Thermogemmatisporales</taxon>
        <taxon>Thermogemmatisporaceae</taxon>
        <taxon>Thermogemmatispora</taxon>
    </lineage>
</organism>
<feature type="domain" description="FAD-binding PCMH-type" evidence="4">
    <location>
        <begin position="1"/>
        <end position="178"/>
    </location>
</feature>
<dbReference type="InterPro" id="IPR016166">
    <property type="entry name" value="FAD-bd_PCMH"/>
</dbReference>
<protein>
    <submittedName>
        <fullName evidence="5">Carbon monoxide dehydrogenase medium subunit</fullName>
    </submittedName>
</protein>
<dbReference type="GO" id="GO:0016491">
    <property type="term" value="F:oxidoreductase activity"/>
    <property type="evidence" value="ECO:0007669"/>
    <property type="project" value="UniProtKB-KW"/>
</dbReference>
<accession>A0A455SVN0</accession>
<dbReference type="Gene3D" id="3.30.465.10">
    <property type="match status" value="1"/>
</dbReference>
<dbReference type="SUPFAM" id="SSF55447">
    <property type="entry name" value="CO dehydrogenase flavoprotein C-terminal domain-like"/>
    <property type="match status" value="1"/>
</dbReference>
<gene>
    <name evidence="5" type="ORF">KTA_06260</name>
</gene>
<dbReference type="FunFam" id="3.30.465.10:FF:000017">
    <property type="entry name" value="Xanthine dehydrogenase, FAD binding subunit"/>
    <property type="match status" value="1"/>
</dbReference>
<dbReference type="PANTHER" id="PTHR42659:SF2">
    <property type="entry name" value="XANTHINE DEHYDROGENASE SUBUNIT C-RELATED"/>
    <property type="match status" value="1"/>
</dbReference>
<dbReference type="SMART" id="SM01092">
    <property type="entry name" value="CO_deh_flav_C"/>
    <property type="match status" value="1"/>
</dbReference>
<evidence type="ECO:0000259" key="4">
    <source>
        <dbReference type="PROSITE" id="PS51387"/>
    </source>
</evidence>
<evidence type="ECO:0000256" key="2">
    <source>
        <dbReference type="ARBA" id="ARBA00022827"/>
    </source>
</evidence>
<dbReference type="InterPro" id="IPR036683">
    <property type="entry name" value="CO_DH_flav_C_dom_sf"/>
</dbReference>
<evidence type="ECO:0000256" key="3">
    <source>
        <dbReference type="ARBA" id="ARBA00023002"/>
    </source>
</evidence>
<dbReference type="EMBL" id="AP019377">
    <property type="protein sequence ID" value="BBH92427.1"/>
    <property type="molecule type" value="Genomic_DNA"/>
</dbReference>
<dbReference type="Pfam" id="PF00941">
    <property type="entry name" value="FAD_binding_5"/>
    <property type="match status" value="1"/>
</dbReference>
<dbReference type="InterPro" id="IPR016169">
    <property type="entry name" value="FAD-bd_PCMH_sub2"/>
</dbReference>
<dbReference type="GO" id="GO:0071949">
    <property type="term" value="F:FAD binding"/>
    <property type="evidence" value="ECO:0007669"/>
    <property type="project" value="InterPro"/>
</dbReference>
<evidence type="ECO:0000256" key="1">
    <source>
        <dbReference type="ARBA" id="ARBA00022630"/>
    </source>
</evidence>
<dbReference type="InterPro" id="IPR051312">
    <property type="entry name" value="Diverse_Substr_Oxidored"/>
</dbReference>
<keyword evidence="3" id="KW-0560">Oxidoreductase</keyword>